<evidence type="ECO:0000313" key="3">
    <source>
        <dbReference type="Proteomes" id="UP000298327"/>
    </source>
</evidence>
<dbReference type="AlphaFoldDB" id="A0A4Y9YSP9"/>
<proteinExistence type="predicted"/>
<sequence>MSEERFPEMSPSIQPSNPAEEAASEERAILRLASKLLEQIFKETTHGSSLLEDWDRPSHIVTDEARRRHQMDDLSWLYITHVCRRWRSVALKCPSLWRKMRFGHPDMVQAVIDRSDQETLAIEWDDHDGYFQDKLDADLLFTAMRHVHRVATLSICAPHKQLTSYISLLRHSVSLERLTHLRVASQALLATQPISDTLPYAPALHNFRSDKYILSWLSPVFRSNTLVELRVGIIPRTATNVEQMFTALRNLPTLELLSLNMESIYEDSWPSSDTDLPFSPSIKDLETIRLDQLCVLRFAGTMDDCAGMVDRFTLPSGAYLYLHAYQSFETRTAGPLISDHGIGEALAHHFERQGAVAHFAGVRYLCGEGFRMDVTSQYTDEYSEKGAGSGGPASLMKMMQGGGMGPLVSVMMFNGRNSLASQVTSTGQVVTGLCMALPLLDVTTVVLEIYDFGLGTDWWANMSRCMSALETVIIKDLTASGDGATLDIFLQQLAKGTGEDDPDRTSFFPTLQRLVLESNNIISLEPTYTLLVAQLLQRKKQGKDLQSLKLSEPVTDEQLVELQKYAGEVDAGQTVSK</sequence>
<reference evidence="2 3" key="1">
    <citation type="submission" date="2019-02" db="EMBL/GenBank/DDBJ databases">
        <title>Genome sequencing of the rare red list fungi Dentipellis fragilis.</title>
        <authorList>
            <person name="Buettner E."/>
            <person name="Kellner H."/>
        </authorList>
    </citation>
    <scope>NUCLEOTIDE SEQUENCE [LARGE SCALE GENOMIC DNA]</scope>
    <source>
        <strain evidence="2 3">DSM 105465</strain>
    </source>
</reference>
<comment type="caution">
    <text evidence="2">The sequence shown here is derived from an EMBL/GenBank/DDBJ whole genome shotgun (WGS) entry which is preliminary data.</text>
</comment>
<feature type="region of interest" description="Disordered" evidence="1">
    <location>
        <begin position="1"/>
        <end position="24"/>
    </location>
</feature>
<protein>
    <submittedName>
        <fullName evidence="2">Uncharacterized protein</fullName>
    </submittedName>
</protein>
<dbReference type="Proteomes" id="UP000298327">
    <property type="component" value="Unassembled WGS sequence"/>
</dbReference>
<dbReference type="Gene3D" id="1.20.1280.50">
    <property type="match status" value="1"/>
</dbReference>
<dbReference type="EMBL" id="SEOQ01000361">
    <property type="protein sequence ID" value="TFY64790.1"/>
    <property type="molecule type" value="Genomic_DNA"/>
</dbReference>
<name>A0A4Y9YSP9_9AGAM</name>
<evidence type="ECO:0000256" key="1">
    <source>
        <dbReference type="SAM" id="MobiDB-lite"/>
    </source>
</evidence>
<organism evidence="2 3">
    <name type="scientific">Dentipellis fragilis</name>
    <dbReference type="NCBI Taxonomy" id="205917"/>
    <lineage>
        <taxon>Eukaryota</taxon>
        <taxon>Fungi</taxon>
        <taxon>Dikarya</taxon>
        <taxon>Basidiomycota</taxon>
        <taxon>Agaricomycotina</taxon>
        <taxon>Agaricomycetes</taxon>
        <taxon>Russulales</taxon>
        <taxon>Hericiaceae</taxon>
        <taxon>Dentipellis</taxon>
    </lineage>
</organism>
<gene>
    <name evidence="2" type="ORF">EVG20_g5833</name>
</gene>
<dbReference type="OrthoDB" id="2993888at2759"/>
<evidence type="ECO:0000313" key="2">
    <source>
        <dbReference type="EMBL" id="TFY64790.1"/>
    </source>
</evidence>
<accession>A0A4Y9YSP9</accession>
<keyword evidence="3" id="KW-1185">Reference proteome</keyword>